<dbReference type="AlphaFoldDB" id="A0A511K8J8"/>
<dbReference type="Pfam" id="PF03171">
    <property type="entry name" value="2OG-FeII_Oxy"/>
    <property type="match status" value="1"/>
</dbReference>
<reference evidence="2 3" key="1">
    <citation type="submission" date="2019-07" db="EMBL/GenBank/DDBJ databases">
        <title>Rhodotorula toruloides NBRC10032 genome sequencing.</title>
        <authorList>
            <person name="Shida Y."/>
            <person name="Takaku H."/>
            <person name="Ogasawara W."/>
            <person name="Mori K."/>
        </authorList>
    </citation>
    <scope>NUCLEOTIDE SEQUENCE [LARGE SCALE GENOMIC DNA]</scope>
    <source>
        <strain evidence="2 3">NBRC10032</strain>
    </source>
</reference>
<accession>A0A511K8J8</accession>
<evidence type="ECO:0000313" key="2">
    <source>
        <dbReference type="EMBL" id="GEM06678.1"/>
    </source>
</evidence>
<proteinExistence type="predicted"/>
<dbReference type="SUPFAM" id="SSF51197">
    <property type="entry name" value="Clavaminate synthase-like"/>
    <property type="match status" value="1"/>
</dbReference>
<dbReference type="OrthoDB" id="10248513at2759"/>
<evidence type="ECO:0000259" key="1">
    <source>
        <dbReference type="Pfam" id="PF03171"/>
    </source>
</evidence>
<name>A0A511K8J8_RHOTO</name>
<dbReference type="Proteomes" id="UP000321518">
    <property type="component" value="Unassembled WGS sequence"/>
</dbReference>
<gene>
    <name evidence="2" type="ORF">Rt10032_c02g0695</name>
</gene>
<dbReference type="InterPro" id="IPR044861">
    <property type="entry name" value="IPNS-like_FE2OG_OXY"/>
</dbReference>
<feature type="domain" description="Isopenicillin N synthase-like Fe(2+) 2OG dioxygenase" evidence="1">
    <location>
        <begin position="241"/>
        <end position="332"/>
    </location>
</feature>
<comment type="caution">
    <text evidence="2">The sequence shown here is derived from an EMBL/GenBank/DDBJ whole genome shotgun (WGS) entry which is preliminary data.</text>
</comment>
<dbReference type="EMBL" id="BJWK01000002">
    <property type="protein sequence ID" value="GEM06678.1"/>
    <property type="molecule type" value="Genomic_DNA"/>
</dbReference>
<organism evidence="2 3">
    <name type="scientific">Rhodotorula toruloides</name>
    <name type="common">Yeast</name>
    <name type="synonym">Rhodosporidium toruloides</name>
    <dbReference type="NCBI Taxonomy" id="5286"/>
    <lineage>
        <taxon>Eukaryota</taxon>
        <taxon>Fungi</taxon>
        <taxon>Dikarya</taxon>
        <taxon>Basidiomycota</taxon>
        <taxon>Pucciniomycotina</taxon>
        <taxon>Microbotryomycetes</taxon>
        <taxon>Sporidiobolales</taxon>
        <taxon>Sporidiobolaceae</taxon>
        <taxon>Rhodotorula</taxon>
    </lineage>
</organism>
<evidence type="ECO:0000313" key="3">
    <source>
        <dbReference type="Proteomes" id="UP000321518"/>
    </source>
</evidence>
<dbReference type="InterPro" id="IPR027443">
    <property type="entry name" value="IPNS-like_sf"/>
</dbReference>
<dbReference type="Gene3D" id="2.60.120.330">
    <property type="entry name" value="B-lactam Antibiotic, Isopenicillin N Synthase, Chain"/>
    <property type="match status" value="1"/>
</dbReference>
<sequence length="396" mass="44135">MACPLPIVDLDVFRASSDSSEASNEATRARPRLIAPLAVLTVDPRLSLAQAANALIEYGALIVKDSRVSKEENERFLDLLEEYFAQDEEELRKDLRPEVHYQVGVTLENTEKPKCHSYDPCKAIIASLDPEERPLDLEGGRADPKCRFFHRMGETPPETDFPSLRMENVTPAAFATTWQEPMERWGAQIKQAVEGVSEMLAVGLGLPRETFLEAGQYGSHLLAPTATDLRRYGRIGEIFAGFHTDLNFLTIHGRSRFAGLHIWARNTGKRISIKLPPGHLLVQAGKQLEHFTGGLILAGYHEVVCTPATLAALAARPPDSPAIRISSTFFWHLSSDYTLSPKSFVERTSGSELVQREKRRIEENGEKWDIGRYEEGLKVGTLVQNELKEIALYSGA</sequence>
<protein>
    <submittedName>
        <fullName evidence="2">Oxoglutarate iron-dependent oxygenase</fullName>
    </submittedName>
</protein>